<accession>A0A426X5M7</accession>
<dbReference type="AlphaFoldDB" id="A0A426X5M7"/>
<feature type="compositionally biased region" description="Basic and acidic residues" evidence="1">
    <location>
        <begin position="9"/>
        <end position="24"/>
    </location>
</feature>
<organism evidence="2 3">
    <name type="scientific">Ensete ventricosum</name>
    <name type="common">Abyssinian banana</name>
    <name type="synonym">Musa ensete</name>
    <dbReference type="NCBI Taxonomy" id="4639"/>
    <lineage>
        <taxon>Eukaryota</taxon>
        <taxon>Viridiplantae</taxon>
        <taxon>Streptophyta</taxon>
        <taxon>Embryophyta</taxon>
        <taxon>Tracheophyta</taxon>
        <taxon>Spermatophyta</taxon>
        <taxon>Magnoliopsida</taxon>
        <taxon>Liliopsida</taxon>
        <taxon>Zingiberales</taxon>
        <taxon>Musaceae</taxon>
        <taxon>Ensete</taxon>
    </lineage>
</organism>
<evidence type="ECO:0000256" key="1">
    <source>
        <dbReference type="SAM" id="MobiDB-lite"/>
    </source>
</evidence>
<sequence>MSNLWLGSSKEHPAGKKPAEEHPAVKPAYAAGVKHPSPTVNPPTMKKPAATREEHPPLTVNACSYYEGTSDAGKGHSAVKQPAEAVGKKLAEEHPVGIEERHAKQSAASGH</sequence>
<reference evidence="2 3" key="1">
    <citation type="journal article" date="2014" name="Agronomy (Basel)">
        <title>A Draft Genome Sequence for Ensete ventricosum, the Drought-Tolerant Tree Against Hunger.</title>
        <authorList>
            <person name="Harrison J."/>
            <person name="Moore K.A."/>
            <person name="Paszkiewicz K."/>
            <person name="Jones T."/>
            <person name="Grant M."/>
            <person name="Ambacheew D."/>
            <person name="Muzemil S."/>
            <person name="Studholme D.J."/>
        </authorList>
    </citation>
    <scope>NUCLEOTIDE SEQUENCE [LARGE SCALE GENOMIC DNA]</scope>
</reference>
<proteinExistence type="predicted"/>
<protein>
    <submittedName>
        <fullName evidence="2">Uncharacterized protein</fullName>
    </submittedName>
</protein>
<dbReference type="Proteomes" id="UP000287651">
    <property type="component" value="Unassembled WGS sequence"/>
</dbReference>
<evidence type="ECO:0000313" key="3">
    <source>
        <dbReference type="Proteomes" id="UP000287651"/>
    </source>
</evidence>
<name>A0A426X5M7_ENSVE</name>
<gene>
    <name evidence="2" type="ORF">B296_00033058</name>
</gene>
<feature type="region of interest" description="Disordered" evidence="1">
    <location>
        <begin position="1"/>
        <end position="56"/>
    </location>
</feature>
<dbReference type="EMBL" id="AMZH03026090">
    <property type="protein sequence ID" value="RRT34779.1"/>
    <property type="molecule type" value="Genomic_DNA"/>
</dbReference>
<comment type="caution">
    <text evidence="2">The sequence shown here is derived from an EMBL/GenBank/DDBJ whole genome shotgun (WGS) entry which is preliminary data.</text>
</comment>
<evidence type="ECO:0000313" key="2">
    <source>
        <dbReference type="EMBL" id="RRT34779.1"/>
    </source>
</evidence>